<dbReference type="PANTHER" id="PTHR31722">
    <property type="entry name" value="OS06G0675200 PROTEIN"/>
    <property type="match status" value="1"/>
</dbReference>
<evidence type="ECO:0000313" key="2">
    <source>
        <dbReference type="EMBL" id="KAG6424681.1"/>
    </source>
</evidence>
<dbReference type="PANTHER" id="PTHR31722:SF62">
    <property type="entry name" value="EMB|CAB62433.1"/>
    <property type="match status" value="1"/>
</dbReference>
<name>A0A8X8Y7Q3_SALSN</name>
<protein>
    <submittedName>
        <fullName evidence="2">Uncharacterized protein</fullName>
    </submittedName>
</protein>
<dbReference type="OrthoDB" id="10334845at2759"/>
<sequence length="117" mass="13217">MCNNNNKNEEHNKQAPPRISFSNDLVESSRSHSHYRDAPVSSNFEFSFSSYSMMPADELFFKGRLLPFPLKEVNSIKISSSTTAAVKIKNNEVSLRPPKNPTGWRAFLGLTKSKQIP</sequence>
<dbReference type="Proteomes" id="UP000298416">
    <property type="component" value="Unassembled WGS sequence"/>
</dbReference>
<feature type="compositionally biased region" description="Basic and acidic residues" evidence="1">
    <location>
        <begin position="27"/>
        <end position="37"/>
    </location>
</feature>
<comment type="caution">
    <text evidence="2">The sequence shown here is derived from an EMBL/GenBank/DDBJ whole genome shotgun (WGS) entry which is preliminary data.</text>
</comment>
<evidence type="ECO:0000256" key="1">
    <source>
        <dbReference type="SAM" id="MobiDB-lite"/>
    </source>
</evidence>
<accession>A0A8X8Y7Q3</accession>
<dbReference type="EMBL" id="PNBA02000005">
    <property type="protein sequence ID" value="KAG6424681.1"/>
    <property type="molecule type" value="Genomic_DNA"/>
</dbReference>
<keyword evidence="3" id="KW-1185">Reference proteome</keyword>
<reference evidence="2" key="1">
    <citation type="submission" date="2018-01" db="EMBL/GenBank/DDBJ databases">
        <authorList>
            <person name="Mao J.F."/>
        </authorList>
    </citation>
    <scope>NUCLEOTIDE SEQUENCE</scope>
    <source>
        <strain evidence="2">Huo1</strain>
        <tissue evidence="2">Leaf</tissue>
    </source>
</reference>
<organism evidence="2">
    <name type="scientific">Salvia splendens</name>
    <name type="common">Scarlet sage</name>
    <dbReference type="NCBI Taxonomy" id="180675"/>
    <lineage>
        <taxon>Eukaryota</taxon>
        <taxon>Viridiplantae</taxon>
        <taxon>Streptophyta</taxon>
        <taxon>Embryophyta</taxon>
        <taxon>Tracheophyta</taxon>
        <taxon>Spermatophyta</taxon>
        <taxon>Magnoliopsida</taxon>
        <taxon>eudicotyledons</taxon>
        <taxon>Gunneridae</taxon>
        <taxon>Pentapetalae</taxon>
        <taxon>asterids</taxon>
        <taxon>lamiids</taxon>
        <taxon>Lamiales</taxon>
        <taxon>Lamiaceae</taxon>
        <taxon>Nepetoideae</taxon>
        <taxon>Mentheae</taxon>
        <taxon>Salviinae</taxon>
        <taxon>Salvia</taxon>
        <taxon>Salvia subgen. Calosphace</taxon>
        <taxon>core Calosphace</taxon>
    </lineage>
</organism>
<feature type="region of interest" description="Disordered" evidence="1">
    <location>
        <begin position="1"/>
        <end position="37"/>
    </location>
</feature>
<gene>
    <name evidence="2" type="ORF">SASPL_115101</name>
</gene>
<reference evidence="2" key="2">
    <citation type="submission" date="2020-08" db="EMBL/GenBank/DDBJ databases">
        <title>Plant Genome Project.</title>
        <authorList>
            <person name="Zhang R.-G."/>
        </authorList>
    </citation>
    <scope>NUCLEOTIDE SEQUENCE</scope>
    <source>
        <strain evidence="2">Huo1</strain>
        <tissue evidence="2">Leaf</tissue>
    </source>
</reference>
<evidence type="ECO:0000313" key="3">
    <source>
        <dbReference type="Proteomes" id="UP000298416"/>
    </source>
</evidence>
<dbReference type="AlphaFoldDB" id="A0A8X8Y7Q3"/>
<proteinExistence type="predicted"/>